<gene>
    <name evidence="1" type="ORF">GPUH_LOCUS3611</name>
</gene>
<reference evidence="1 2" key="2">
    <citation type="submission" date="2018-11" db="EMBL/GenBank/DDBJ databases">
        <authorList>
            <consortium name="Pathogen Informatics"/>
        </authorList>
    </citation>
    <scope>NUCLEOTIDE SEQUENCE [LARGE SCALE GENOMIC DNA]</scope>
</reference>
<protein>
    <submittedName>
        <fullName evidence="3">DUF5405 domain-containing protein</fullName>
    </submittedName>
</protein>
<dbReference type="WBParaSite" id="GPUH_0000361901-mRNA-1">
    <property type="protein sequence ID" value="GPUH_0000361901-mRNA-1"/>
    <property type="gene ID" value="GPUH_0000361901"/>
</dbReference>
<name>A0A183D4H1_9BILA</name>
<proteinExistence type="predicted"/>
<evidence type="ECO:0000313" key="2">
    <source>
        <dbReference type="Proteomes" id="UP000271098"/>
    </source>
</evidence>
<accession>A0A183D4H1</accession>
<reference evidence="3" key="1">
    <citation type="submission" date="2016-06" db="UniProtKB">
        <authorList>
            <consortium name="WormBaseParasite"/>
        </authorList>
    </citation>
    <scope>IDENTIFICATION</scope>
</reference>
<dbReference type="Proteomes" id="UP000271098">
    <property type="component" value="Unassembled WGS sequence"/>
</dbReference>
<dbReference type="EMBL" id="UYRT01006274">
    <property type="protein sequence ID" value="VDK40202.1"/>
    <property type="molecule type" value="Genomic_DNA"/>
</dbReference>
<keyword evidence="2" id="KW-1185">Reference proteome</keyword>
<dbReference type="AlphaFoldDB" id="A0A183D4H1"/>
<evidence type="ECO:0000313" key="1">
    <source>
        <dbReference type="EMBL" id="VDK40202.1"/>
    </source>
</evidence>
<evidence type="ECO:0000313" key="3">
    <source>
        <dbReference type="WBParaSite" id="GPUH_0000361901-mRNA-1"/>
    </source>
</evidence>
<organism evidence="3">
    <name type="scientific">Gongylonema pulchrum</name>
    <dbReference type="NCBI Taxonomy" id="637853"/>
    <lineage>
        <taxon>Eukaryota</taxon>
        <taxon>Metazoa</taxon>
        <taxon>Ecdysozoa</taxon>
        <taxon>Nematoda</taxon>
        <taxon>Chromadorea</taxon>
        <taxon>Rhabditida</taxon>
        <taxon>Spirurina</taxon>
        <taxon>Spiruromorpha</taxon>
        <taxon>Spiruroidea</taxon>
        <taxon>Gongylonematidae</taxon>
        <taxon>Gongylonema</taxon>
    </lineage>
</organism>
<sequence length="105" mass="11893">MLLKKWAGDKIMRGVVENDAGVWLHPAWVNITSSGQLLLGNSYWNPHLQKQACNRTYEVEQLKSLICARIDLTNAATYAITHTRVPSFRNGICLNAEKLIEKLLE</sequence>